<comment type="cofactor">
    <cofactor evidence="2">
        <name>K(+)</name>
        <dbReference type="ChEBI" id="CHEBI:29103"/>
    </cofactor>
</comment>
<dbReference type="InterPro" id="IPR043129">
    <property type="entry name" value="ATPase_NBD"/>
</dbReference>
<keyword evidence="10 16" id="KW-0418">Kinase</keyword>
<keyword evidence="13 16" id="KW-0173">Coenzyme A biosynthesis</keyword>
<accession>A0A917Z7L6</accession>
<comment type="subcellular location">
    <subcellularLocation>
        <location evidence="3 16">Cytoplasm</location>
    </subcellularLocation>
</comment>
<dbReference type="Gene3D" id="3.30.420.40">
    <property type="match status" value="2"/>
</dbReference>
<evidence type="ECO:0000256" key="10">
    <source>
        <dbReference type="ARBA" id="ARBA00022777"/>
    </source>
</evidence>
<dbReference type="RefSeq" id="WP_188699283.1">
    <property type="nucleotide sequence ID" value="NZ_BMLS01000013.1"/>
</dbReference>
<feature type="binding site" evidence="16">
    <location>
        <position position="92"/>
    </location>
    <ligand>
        <name>substrate</name>
    </ligand>
</feature>
<proteinExistence type="inferred from homology"/>
<keyword evidence="18" id="KW-1185">Reference proteome</keyword>
<evidence type="ECO:0000256" key="11">
    <source>
        <dbReference type="ARBA" id="ARBA00022840"/>
    </source>
</evidence>
<dbReference type="InterPro" id="IPR004619">
    <property type="entry name" value="Type_III_PanK"/>
</dbReference>
<dbReference type="GO" id="GO:0046872">
    <property type="term" value="F:metal ion binding"/>
    <property type="evidence" value="ECO:0007669"/>
    <property type="project" value="UniProtKB-KW"/>
</dbReference>
<dbReference type="GO" id="GO:0015937">
    <property type="term" value="P:coenzyme A biosynthetic process"/>
    <property type="evidence" value="ECO:0007669"/>
    <property type="project" value="UniProtKB-UniRule"/>
</dbReference>
<keyword evidence="9 16" id="KW-0547">Nucleotide-binding</keyword>
<feature type="binding site" evidence="16">
    <location>
        <begin position="13"/>
        <end position="20"/>
    </location>
    <ligand>
        <name>ATP</name>
        <dbReference type="ChEBI" id="CHEBI:30616"/>
    </ligand>
</feature>
<feature type="binding site" evidence="16">
    <location>
        <position position="121"/>
    </location>
    <ligand>
        <name>K(+)</name>
        <dbReference type="ChEBI" id="CHEBI:29103"/>
    </ligand>
</feature>
<evidence type="ECO:0000256" key="14">
    <source>
        <dbReference type="ARBA" id="ARBA00038036"/>
    </source>
</evidence>
<comment type="catalytic activity">
    <reaction evidence="1 16">
        <text>(R)-pantothenate + ATP = (R)-4'-phosphopantothenate + ADP + H(+)</text>
        <dbReference type="Rhea" id="RHEA:16373"/>
        <dbReference type="ChEBI" id="CHEBI:10986"/>
        <dbReference type="ChEBI" id="CHEBI:15378"/>
        <dbReference type="ChEBI" id="CHEBI:29032"/>
        <dbReference type="ChEBI" id="CHEBI:30616"/>
        <dbReference type="ChEBI" id="CHEBI:456216"/>
        <dbReference type="EC" id="2.7.1.33"/>
    </reaction>
</comment>
<keyword evidence="8 16" id="KW-0808">Transferase</keyword>
<feature type="active site" description="Proton acceptor" evidence="16">
    <location>
        <position position="101"/>
    </location>
</feature>
<evidence type="ECO:0000256" key="8">
    <source>
        <dbReference type="ARBA" id="ARBA00022679"/>
    </source>
</evidence>
<dbReference type="SUPFAM" id="SSF53067">
    <property type="entry name" value="Actin-like ATPase domain"/>
    <property type="match status" value="2"/>
</dbReference>
<dbReference type="CDD" id="cd24015">
    <property type="entry name" value="ASKHA_NBD_PanK-III"/>
    <property type="match status" value="1"/>
</dbReference>
<evidence type="ECO:0000256" key="4">
    <source>
        <dbReference type="ARBA" id="ARBA00005225"/>
    </source>
</evidence>
<keyword evidence="16" id="KW-0479">Metal-binding</keyword>
<evidence type="ECO:0000256" key="5">
    <source>
        <dbReference type="ARBA" id="ARBA00011738"/>
    </source>
</evidence>
<dbReference type="EMBL" id="BMLS01000013">
    <property type="protein sequence ID" value="GGO75324.1"/>
    <property type="molecule type" value="Genomic_DNA"/>
</dbReference>
<evidence type="ECO:0000256" key="2">
    <source>
        <dbReference type="ARBA" id="ARBA00001958"/>
    </source>
</evidence>
<evidence type="ECO:0000256" key="16">
    <source>
        <dbReference type="HAMAP-Rule" id="MF_01274"/>
    </source>
</evidence>
<reference evidence="17" key="2">
    <citation type="submission" date="2020-09" db="EMBL/GenBank/DDBJ databases">
        <authorList>
            <person name="Sun Q."/>
            <person name="Zhou Y."/>
        </authorList>
    </citation>
    <scope>NUCLEOTIDE SEQUENCE</scope>
    <source>
        <strain evidence="17">CGMCC 1.7086</strain>
    </source>
</reference>
<evidence type="ECO:0000256" key="12">
    <source>
        <dbReference type="ARBA" id="ARBA00022958"/>
    </source>
</evidence>
<sequence>MLEAHTDKWLFIDAGNSRIKAAKSVSASVEMLGEIVDPQTLGDVINDVDAILVSSVGQSAWLRQLEVMLAEHAKPLFQVQVKKSFLGIENMYQNVEQMGCDRWLAVLGAASLTELPFVIVDFGTAINVEFVDQQRNYLGGWIAPGLRLMCEALFKGTDRVKGQLGGEVELIPGKNTQQAVDAGCMAAAAGILRQATEQVQKLGDISVVFACGGDYPKIKHISDPKVRHEEGLVFLGMQKYATGIPLKSGQTTIKMQQL</sequence>
<dbReference type="GO" id="GO:0005737">
    <property type="term" value="C:cytoplasm"/>
    <property type="evidence" value="ECO:0007669"/>
    <property type="project" value="UniProtKB-SubCell"/>
</dbReference>
<dbReference type="AlphaFoldDB" id="A0A917Z7L6"/>
<comment type="subunit">
    <text evidence="5 16">Homodimer.</text>
</comment>
<comment type="caution">
    <text evidence="17">The sequence shown here is derived from an EMBL/GenBank/DDBJ whole genome shotgun (WGS) entry which is preliminary data.</text>
</comment>
<dbReference type="EC" id="2.7.1.33" evidence="6 16"/>
<gene>
    <name evidence="16 17" type="primary">coaX</name>
    <name evidence="17" type="ORF">GCM10010982_40160</name>
</gene>
<feature type="binding site" evidence="16">
    <location>
        <position position="176"/>
    </location>
    <ligand>
        <name>substrate</name>
    </ligand>
</feature>
<evidence type="ECO:0000256" key="6">
    <source>
        <dbReference type="ARBA" id="ARBA00012102"/>
    </source>
</evidence>
<feature type="binding site" evidence="16">
    <location>
        <position position="124"/>
    </location>
    <ligand>
        <name>ATP</name>
        <dbReference type="ChEBI" id="CHEBI:30616"/>
    </ligand>
</feature>
<evidence type="ECO:0000256" key="9">
    <source>
        <dbReference type="ARBA" id="ARBA00022741"/>
    </source>
</evidence>
<keyword evidence="7 16" id="KW-0963">Cytoplasm</keyword>
<dbReference type="PANTHER" id="PTHR34265:SF1">
    <property type="entry name" value="TYPE III PANTOTHENATE KINASE"/>
    <property type="match status" value="1"/>
</dbReference>
<evidence type="ECO:0000256" key="3">
    <source>
        <dbReference type="ARBA" id="ARBA00004496"/>
    </source>
</evidence>
<dbReference type="GO" id="GO:0005524">
    <property type="term" value="F:ATP binding"/>
    <property type="evidence" value="ECO:0007669"/>
    <property type="project" value="UniProtKB-UniRule"/>
</dbReference>
<dbReference type="HAMAP" id="MF_01274">
    <property type="entry name" value="Pantothen_kinase_3"/>
    <property type="match status" value="1"/>
</dbReference>
<dbReference type="GO" id="GO:0004594">
    <property type="term" value="F:pantothenate kinase activity"/>
    <property type="evidence" value="ECO:0007669"/>
    <property type="project" value="UniProtKB-UniRule"/>
</dbReference>
<dbReference type="PANTHER" id="PTHR34265">
    <property type="entry name" value="TYPE III PANTOTHENATE KINASE"/>
    <property type="match status" value="1"/>
</dbReference>
<name>A0A917Z7L6_9ALTE</name>
<comment type="function">
    <text evidence="16">Catalyzes the phosphorylation of pantothenate (Pan), the first step in CoA biosynthesis.</text>
</comment>
<dbReference type="NCBIfam" id="TIGR00671">
    <property type="entry name" value="baf"/>
    <property type="match status" value="1"/>
</dbReference>
<reference evidence="17" key="1">
    <citation type="journal article" date="2014" name="Int. J. Syst. Evol. Microbiol.">
        <title>Complete genome sequence of Corynebacterium casei LMG S-19264T (=DSM 44701T), isolated from a smear-ripened cheese.</title>
        <authorList>
            <consortium name="US DOE Joint Genome Institute (JGI-PGF)"/>
            <person name="Walter F."/>
            <person name="Albersmeier A."/>
            <person name="Kalinowski J."/>
            <person name="Ruckert C."/>
        </authorList>
    </citation>
    <scope>NUCLEOTIDE SEQUENCE</scope>
    <source>
        <strain evidence="17">CGMCC 1.7086</strain>
    </source>
</reference>
<feature type="binding site" evidence="16">
    <location>
        <begin position="99"/>
        <end position="102"/>
    </location>
    <ligand>
        <name>substrate</name>
    </ligand>
</feature>
<dbReference type="Proteomes" id="UP000606935">
    <property type="component" value="Unassembled WGS sequence"/>
</dbReference>
<dbReference type="Pfam" id="PF03309">
    <property type="entry name" value="Pan_kinase"/>
    <property type="match status" value="1"/>
</dbReference>
<evidence type="ECO:0000313" key="17">
    <source>
        <dbReference type="EMBL" id="GGO75324.1"/>
    </source>
</evidence>
<protein>
    <recommendedName>
        <fullName evidence="15 16">Type III pantothenate kinase</fullName>
        <ecNumber evidence="6 16">2.7.1.33</ecNumber>
    </recommendedName>
    <alternativeName>
        <fullName evidence="16">PanK-III</fullName>
    </alternativeName>
    <alternativeName>
        <fullName evidence="16">Pantothenic acid kinase</fullName>
    </alternativeName>
</protein>
<keyword evidence="11 16" id="KW-0067">ATP-binding</keyword>
<organism evidence="17 18">
    <name type="scientific">Bowmanella pacifica</name>
    <dbReference type="NCBI Taxonomy" id="502051"/>
    <lineage>
        <taxon>Bacteria</taxon>
        <taxon>Pseudomonadati</taxon>
        <taxon>Pseudomonadota</taxon>
        <taxon>Gammaproteobacteria</taxon>
        <taxon>Alteromonadales</taxon>
        <taxon>Alteromonadaceae</taxon>
        <taxon>Bowmanella</taxon>
    </lineage>
</organism>
<evidence type="ECO:0000256" key="13">
    <source>
        <dbReference type="ARBA" id="ARBA00022993"/>
    </source>
</evidence>
<keyword evidence="12 16" id="KW-0630">Potassium</keyword>
<comment type="cofactor">
    <cofactor evidence="16">
        <name>NH4(+)</name>
        <dbReference type="ChEBI" id="CHEBI:28938"/>
    </cofactor>
    <cofactor evidence="16">
        <name>K(+)</name>
        <dbReference type="ChEBI" id="CHEBI:29103"/>
    </cofactor>
    <text evidence="16">A monovalent cation. Ammonium or potassium.</text>
</comment>
<evidence type="ECO:0000313" key="18">
    <source>
        <dbReference type="Proteomes" id="UP000606935"/>
    </source>
</evidence>
<evidence type="ECO:0000256" key="1">
    <source>
        <dbReference type="ARBA" id="ARBA00001206"/>
    </source>
</evidence>
<evidence type="ECO:0000256" key="15">
    <source>
        <dbReference type="ARBA" id="ARBA00040883"/>
    </source>
</evidence>
<comment type="similarity">
    <text evidence="14 16">Belongs to the type III pantothenate kinase family.</text>
</comment>
<evidence type="ECO:0000256" key="7">
    <source>
        <dbReference type="ARBA" id="ARBA00022490"/>
    </source>
</evidence>
<comment type="pathway">
    <text evidence="4 16">Cofactor biosynthesis; coenzyme A biosynthesis; CoA from (R)-pantothenate: step 1/5.</text>
</comment>